<organism evidence="2 3">
    <name type="scientific">Phytophthora fragariae</name>
    <dbReference type="NCBI Taxonomy" id="53985"/>
    <lineage>
        <taxon>Eukaryota</taxon>
        <taxon>Sar</taxon>
        <taxon>Stramenopiles</taxon>
        <taxon>Oomycota</taxon>
        <taxon>Peronosporomycetes</taxon>
        <taxon>Peronosporales</taxon>
        <taxon>Peronosporaceae</taxon>
        <taxon>Phytophthora</taxon>
    </lineage>
</organism>
<sequence length="48" mass="5530">MVRQLSELSKGGTDEDREQGDMLLEGRDRLAELRERRRDLENGSGQRA</sequence>
<accession>A0A6A3M439</accession>
<dbReference type="Proteomes" id="UP000460718">
    <property type="component" value="Unassembled WGS sequence"/>
</dbReference>
<dbReference type="AlphaFoldDB" id="A0A6A3M439"/>
<gene>
    <name evidence="2" type="ORF">PF011_g3108</name>
</gene>
<proteinExistence type="predicted"/>
<evidence type="ECO:0000313" key="2">
    <source>
        <dbReference type="EMBL" id="KAE9025258.1"/>
    </source>
</evidence>
<dbReference type="EMBL" id="QXFW01000100">
    <property type="protein sequence ID" value="KAE9025258.1"/>
    <property type="molecule type" value="Genomic_DNA"/>
</dbReference>
<protein>
    <submittedName>
        <fullName evidence="2">Uncharacterized protein</fullName>
    </submittedName>
</protein>
<comment type="caution">
    <text evidence="2">The sequence shown here is derived from an EMBL/GenBank/DDBJ whole genome shotgun (WGS) entry which is preliminary data.</text>
</comment>
<reference evidence="2 3" key="1">
    <citation type="submission" date="2018-09" db="EMBL/GenBank/DDBJ databases">
        <title>Genomic investigation of the strawberry pathogen Phytophthora fragariae indicates pathogenicity is determined by transcriptional variation in three key races.</title>
        <authorList>
            <person name="Adams T.M."/>
            <person name="Armitage A.D."/>
            <person name="Sobczyk M.K."/>
            <person name="Bates H.J."/>
            <person name="Dunwell J.M."/>
            <person name="Nellist C.F."/>
            <person name="Harrison R.J."/>
        </authorList>
    </citation>
    <scope>NUCLEOTIDE SEQUENCE [LARGE SCALE GENOMIC DNA]</scope>
    <source>
        <strain evidence="2 3">SCRP245</strain>
    </source>
</reference>
<name>A0A6A3M439_9STRA</name>
<evidence type="ECO:0000313" key="3">
    <source>
        <dbReference type="Proteomes" id="UP000460718"/>
    </source>
</evidence>
<evidence type="ECO:0000256" key="1">
    <source>
        <dbReference type="SAM" id="MobiDB-lite"/>
    </source>
</evidence>
<feature type="region of interest" description="Disordered" evidence="1">
    <location>
        <begin position="1"/>
        <end position="25"/>
    </location>
</feature>